<evidence type="ECO:0000256" key="1">
    <source>
        <dbReference type="SAM" id="MobiDB-lite"/>
    </source>
</evidence>
<feature type="region of interest" description="Disordered" evidence="1">
    <location>
        <begin position="77"/>
        <end position="108"/>
    </location>
</feature>
<feature type="compositionally biased region" description="Basic residues" evidence="1">
    <location>
        <begin position="156"/>
        <end position="166"/>
    </location>
</feature>
<dbReference type="EMBL" id="KI632147">
    <property type="protein sequence ID" value="EYU23911.1"/>
    <property type="molecule type" value="Genomic_DNA"/>
</dbReference>
<protein>
    <submittedName>
        <fullName evidence="2">Uncharacterized protein</fullName>
    </submittedName>
</protein>
<dbReference type="Proteomes" id="UP000030748">
    <property type="component" value="Unassembled WGS sequence"/>
</dbReference>
<reference evidence="2 3" key="1">
    <citation type="journal article" date="2013" name="Proc. Natl. Acad. Sci. U.S.A.">
        <title>Fine-scale variation in meiotic recombination in Mimulus inferred from population shotgun sequencing.</title>
        <authorList>
            <person name="Hellsten U."/>
            <person name="Wright K.M."/>
            <person name="Jenkins J."/>
            <person name="Shu S."/>
            <person name="Yuan Y."/>
            <person name="Wessler S.R."/>
            <person name="Schmutz J."/>
            <person name="Willis J.H."/>
            <person name="Rokhsar D.S."/>
        </authorList>
    </citation>
    <scope>NUCLEOTIDE SEQUENCE [LARGE SCALE GENOMIC DNA]</scope>
    <source>
        <strain evidence="3">cv. DUN x IM62</strain>
    </source>
</reference>
<feature type="region of interest" description="Disordered" evidence="1">
    <location>
        <begin position="153"/>
        <end position="194"/>
    </location>
</feature>
<keyword evidence="3" id="KW-1185">Reference proteome</keyword>
<feature type="compositionally biased region" description="Polar residues" evidence="1">
    <location>
        <begin position="88"/>
        <end position="98"/>
    </location>
</feature>
<name>A0A022Q7H3_ERYGU</name>
<accession>A0A022Q7H3</accession>
<dbReference type="AlphaFoldDB" id="A0A022Q7H3"/>
<evidence type="ECO:0000313" key="3">
    <source>
        <dbReference type="Proteomes" id="UP000030748"/>
    </source>
</evidence>
<organism evidence="2 3">
    <name type="scientific">Erythranthe guttata</name>
    <name type="common">Yellow monkey flower</name>
    <name type="synonym">Mimulus guttatus</name>
    <dbReference type="NCBI Taxonomy" id="4155"/>
    <lineage>
        <taxon>Eukaryota</taxon>
        <taxon>Viridiplantae</taxon>
        <taxon>Streptophyta</taxon>
        <taxon>Embryophyta</taxon>
        <taxon>Tracheophyta</taxon>
        <taxon>Spermatophyta</taxon>
        <taxon>Magnoliopsida</taxon>
        <taxon>eudicotyledons</taxon>
        <taxon>Gunneridae</taxon>
        <taxon>Pentapetalae</taxon>
        <taxon>asterids</taxon>
        <taxon>lamiids</taxon>
        <taxon>Lamiales</taxon>
        <taxon>Phrymaceae</taxon>
        <taxon>Erythranthe</taxon>
    </lineage>
</organism>
<sequence>MDSMFDLFAFRLSALLYRFRSDHGCRKLEEFSVKKLKYYQRLKSIIVRRVFSRCSLLPIISLSIDLSHSAYLRRPPSRSCRREIRGQSRGSGSHTNPKYRSDISPPPLRRSGFPPLEMFRSATVLISSHPVLWRCDPAIPSLILHGGILSSDLPSKRRSSSVKRRSISTANCPPPLDEKVKSGKGKPPPPPLILDHSQEHHFPLGAKITDLGFEFENKSV</sequence>
<gene>
    <name evidence="2" type="ORF">MIMGU_mgv11b022082mg</name>
</gene>
<proteinExistence type="predicted"/>
<evidence type="ECO:0000313" key="2">
    <source>
        <dbReference type="EMBL" id="EYU23911.1"/>
    </source>
</evidence>